<dbReference type="EMBL" id="BARS01004098">
    <property type="protein sequence ID" value="GAF72976.1"/>
    <property type="molecule type" value="Genomic_DNA"/>
</dbReference>
<reference evidence="1" key="1">
    <citation type="journal article" date="2014" name="Front. Microbiol.">
        <title>High frequency of phylogenetically diverse reductive dehalogenase-homologous genes in deep subseafloor sedimentary metagenomes.</title>
        <authorList>
            <person name="Kawai M."/>
            <person name="Futagami T."/>
            <person name="Toyoda A."/>
            <person name="Takaki Y."/>
            <person name="Nishi S."/>
            <person name="Hori S."/>
            <person name="Arai W."/>
            <person name="Tsubouchi T."/>
            <person name="Morono Y."/>
            <person name="Uchiyama I."/>
            <person name="Ito T."/>
            <person name="Fujiyama A."/>
            <person name="Inagaki F."/>
            <person name="Takami H."/>
        </authorList>
    </citation>
    <scope>NUCLEOTIDE SEQUENCE</scope>
    <source>
        <strain evidence="1">Expedition CK06-06</strain>
    </source>
</reference>
<name>X0SCY7_9ZZZZ</name>
<proteinExistence type="predicted"/>
<gene>
    <name evidence="1" type="ORF">S01H1_07988</name>
</gene>
<organism evidence="1">
    <name type="scientific">marine sediment metagenome</name>
    <dbReference type="NCBI Taxonomy" id="412755"/>
    <lineage>
        <taxon>unclassified sequences</taxon>
        <taxon>metagenomes</taxon>
        <taxon>ecological metagenomes</taxon>
    </lineage>
</organism>
<protein>
    <submittedName>
        <fullName evidence="1">Uncharacterized protein</fullName>
    </submittedName>
</protein>
<sequence>DKIADAEPHLPQVWNNGGVGDMVYSGSTIYFSNGYGVTGVINAGLENEVWKNVIDSAEVGGIQCILLGSLYAGTDTGLWKFSGEISSEGIIPQKAGELKIIVPEGSGTKGTINPTLGGTIPIGFKGSEAGKYTLRIFTQLGEKIYEDTIDATSSEGWFDWVPSEDLASGVYLVHIEGPGINKFRKIAILK</sequence>
<evidence type="ECO:0000313" key="1">
    <source>
        <dbReference type="EMBL" id="GAF72976.1"/>
    </source>
</evidence>
<comment type="caution">
    <text evidence="1">The sequence shown here is derived from an EMBL/GenBank/DDBJ whole genome shotgun (WGS) entry which is preliminary data.</text>
</comment>
<feature type="non-terminal residue" evidence="1">
    <location>
        <position position="1"/>
    </location>
</feature>
<accession>X0SCY7</accession>
<dbReference type="AlphaFoldDB" id="X0SCY7"/>